<accession>A0A9P6I615</accession>
<dbReference type="EMBL" id="JAATWM020000015">
    <property type="protein sequence ID" value="KAF9877038.1"/>
    <property type="molecule type" value="Genomic_DNA"/>
</dbReference>
<dbReference type="OrthoDB" id="5176563at2759"/>
<dbReference type="SUPFAM" id="SSF53474">
    <property type="entry name" value="alpha/beta-Hydrolases"/>
    <property type="match status" value="1"/>
</dbReference>
<dbReference type="AlphaFoldDB" id="A0A9P6I615"/>
<name>A0A9P6I615_9PEZI</name>
<dbReference type="InterPro" id="IPR029058">
    <property type="entry name" value="AB_hydrolase_fold"/>
</dbReference>
<dbReference type="Gene3D" id="3.40.50.1820">
    <property type="entry name" value="alpha/beta hydrolase"/>
    <property type="match status" value="1"/>
</dbReference>
<protein>
    <submittedName>
        <fullName evidence="1">Uncharacterized protein</fullName>
    </submittedName>
</protein>
<proteinExistence type="predicted"/>
<comment type="caution">
    <text evidence="1">The sequence shown here is derived from an EMBL/GenBank/DDBJ whole genome shotgun (WGS) entry which is preliminary data.</text>
</comment>
<reference evidence="1" key="2">
    <citation type="submission" date="2020-11" db="EMBL/GenBank/DDBJ databases">
        <title>Whole genome sequencing of Colletotrichum sp.</title>
        <authorList>
            <person name="Li H."/>
        </authorList>
    </citation>
    <scope>NUCLEOTIDE SEQUENCE</scope>
    <source>
        <strain evidence="1">CkLH20</strain>
    </source>
</reference>
<organism evidence="1 2">
    <name type="scientific">Colletotrichum karsti</name>
    <dbReference type="NCBI Taxonomy" id="1095194"/>
    <lineage>
        <taxon>Eukaryota</taxon>
        <taxon>Fungi</taxon>
        <taxon>Dikarya</taxon>
        <taxon>Ascomycota</taxon>
        <taxon>Pezizomycotina</taxon>
        <taxon>Sordariomycetes</taxon>
        <taxon>Hypocreomycetidae</taxon>
        <taxon>Glomerellales</taxon>
        <taxon>Glomerellaceae</taxon>
        <taxon>Colletotrichum</taxon>
        <taxon>Colletotrichum boninense species complex</taxon>
    </lineage>
</organism>
<sequence>MTPTNNLQKLKSVHAGHSLDGIWTRFVGLESSTGKQTAHGPHKCQGLYWTPEGINPTTAFILVHYNGDFSEHYLAPLLAVRGYGVLGWNTRFRGAEDLFSLNEALDDIAAGTRWLLKEVGVKNLIFIGNSGGGSLMAAFHAHALKDPSLGPAKLFITLNAHSGRPTVLTDWLDPSVIDETDPTKIDFELDMFNPANGPPYSEGFQKRYRAAQVARNHRITKWAREELERLNDAGISDRIFPLHRTMADLRFLDATLDPSKRQVPGCYLGHPAKANRSVSMLGRANTLRTWLSMWSLQDSKCKFDAYADKITVPALVIQSLADAGVYPFDARHLYESLASKDKEIVWVEGTHFFENNERDREKVVDVIDEWVKKRV</sequence>
<dbReference type="Proteomes" id="UP000781932">
    <property type="component" value="Unassembled WGS sequence"/>
</dbReference>
<reference evidence="1" key="1">
    <citation type="submission" date="2020-03" db="EMBL/GenBank/DDBJ databases">
        <authorList>
            <person name="He L."/>
        </authorList>
    </citation>
    <scope>NUCLEOTIDE SEQUENCE</scope>
    <source>
        <strain evidence="1">CkLH20</strain>
    </source>
</reference>
<dbReference type="RefSeq" id="XP_038746499.1">
    <property type="nucleotide sequence ID" value="XM_038888023.1"/>
</dbReference>
<evidence type="ECO:0000313" key="2">
    <source>
        <dbReference type="Proteomes" id="UP000781932"/>
    </source>
</evidence>
<keyword evidence="2" id="KW-1185">Reference proteome</keyword>
<gene>
    <name evidence="1" type="ORF">CkaCkLH20_05304</name>
</gene>
<evidence type="ECO:0000313" key="1">
    <source>
        <dbReference type="EMBL" id="KAF9877038.1"/>
    </source>
</evidence>
<dbReference type="GeneID" id="62161097"/>